<dbReference type="AlphaFoldDB" id="A0A6A6HT69"/>
<organism evidence="2 3">
    <name type="scientific">Trematosphaeria pertusa</name>
    <dbReference type="NCBI Taxonomy" id="390896"/>
    <lineage>
        <taxon>Eukaryota</taxon>
        <taxon>Fungi</taxon>
        <taxon>Dikarya</taxon>
        <taxon>Ascomycota</taxon>
        <taxon>Pezizomycotina</taxon>
        <taxon>Dothideomycetes</taxon>
        <taxon>Pleosporomycetidae</taxon>
        <taxon>Pleosporales</taxon>
        <taxon>Massarineae</taxon>
        <taxon>Trematosphaeriaceae</taxon>
        <taxon>Trematosphaeria</taxon>
    </lineage>
</organism>
<dbReference type="RefSeq" id="XP_033676310.1">
    <property type="nucleotide sequence ID" value="XM_033834182.1"/>
</dbReference>
<proteinExistence type="predicted"/>
<keyword evidence="3" id="KW-1185">Reference proteome</keyword>
<dbReference type="EMBL" id="ML987212">
    <property type="protein sequence ID" value="KAF2241306.1"/>
    <property type="molecule type" value="Genomic_DNA"/>
</dbReference>
<protein>
    <submittedName>
        <fullName evidence="2">Uncharacterized protein</fullName>
    </submittedName>
</protein>
<dbReference type="GeneID" id="54587512"/>
<accession>A0A6A6HT69</accession>
<feature type="region of interest" description="Disordered" evidence="1">
    <location>
        <begin position="19"/>
        <end position="165"/>
    </location>
</feature>
<evidence type="ECO:0000313" key="3">
    <source>
        <dbReference type="Proteomes" id="UP000800094"/>
    </source>
</evidence>
<dbReference type="Proteomes" id="UP000800094">
    <property type="component" value="Unassembled WGS sequence"/>
</dbReference>
<feature type="non-terminal residue" evidence="2">
    <location>
        <position position="1"/>
    </location>
</feature>
<gene>
    <name evidence="2" type="ORF">BU26DRAFT_571810</name>
</gene>
<evidence type="ECO:0000256" key="1">
    <source>
        <dbReference type="SAM" id="MobiDB-lite"/>
    </source>
</evidence>
<evidence type="ECO:0000313" key="2">
    <source>
        <dbReference type="EMBL" id="KAF2241306.1"/>
    </source>
</evidence>
<reference evidence="2" key="1">
    <citation type="journal article" date="2020" name="Stud. Mycol.">
        <title>101 Dothideomycetes genomes: a test case for predicting lifestyles and emergence of pathogens.</title>
        <authorList>
            <person name="Haridas S."/>
            <person name="Albert R."/>
            <person name="Binder M."/>
            <person name="Bloem J."/>
            <person name="Labutti K."/>
            <person name="Salamov A."/>
            <person name="Andreopoulos B."/>
            <person name="Baker S."/>
            <person name="Barry K."/>
            <person name="Bills G."/>
            <person name="Bluhm B."/>
            <person name="Cannon C."/>
            <person name="Castanera R."/>
            <person name="Culley D."/>
            <person name="Daum C."/>
            <person name="Ezra D."/>
            <person name="Gonzalez J."/>
            <person name="Henrissat B."/>
            <person name="Kuo A."/>
            <person name="Liang C."/>
            <person name="Lipzen A."/>
            <person name="Lutzoni F."/>
            <person name="Magnuson J."/>
            <person name="Mondo S."/>
            <person name="Nolan M."/>
            <person name="Ohm R."/>
            <person name="Pangilinan J."/>
            <person name="Park H.-J."/>
            <person name="Ramirez L."/>
            <person name="Alfaro M."/>
            <person name="Sun H."/>
            <person name="Tritt A."/>
            <person name="Yoshinaga Y."/>
            <person name="Zwiers L.-H."/>
            <person name="Turgeon B."/>
            <person name="Goodwin S."/>
            <person name="Spatafora J."/>
            <person name="Crous P."/>
            <person name="Grigoriev I."/>
        </authorList>
    </citation>
    <scope>NUCLEOTIDE SEQUENCE</scope>
    <source>
        <strain evidence="2">CBS 122368</strain>
    </source>
</reference>
<name>A0A6A6HT69_9PLEO</name>
<sequence>PRGVLLPPFFLPHPEDLATLGVPLPSSTTAVERRDVRPRPAPLPSSTTTTAAERRAVRIVHRKKENGGRGSTPEARADRPAARRSPTAVLPAAPEAPRALGAPLPSSTTTTAAERRAVRVVHRKKENGGRGSTPEARAGRQTCCPPFSYRRSSFRTRRTSRAGGSLALLNSTAVERRAVRPRPAPAAF</sequence>